<dbReference type="PANTHER" id="PTHR45527">
    <property type="entry name" value="NONRIBOSOMAL PEPTIDE SYNTHETASE"/>
    <property type="match status" value="1"/>
</dbReference>
<dbReference type="GO" id="GO:0043041">
    <property type="term" value="P:amino acid activation for nonribosomal peptide biosynthetic process"/>
    <property type="evidence" value="ECO:0007669"/>
    <property type="project" value="TreeGrafter"/>
</dbReference>
<sequence length="125" mass="13528">TAIDGIQEAAVLAPEVQGERRLVAYYTGRAQAVEALRGELLRHLPEFMVPALYVHLAALPLSPNGKLERKALPLPGAEALASRPFEAPQGATEQLLAEVWAELLGLERVGRHDNFFELGGHSLLA</sequence>
<dbReference type="InterPro" id="IPR045851">
    <property type="entry name" value="AMP-bd_C_sf"/>
</dbReference>
<dbReference type="AlphaFoldDB" id="A0A5R8YIQ7"/>
<dbReference type="InterPro" id="IPR009081">
    <property type="entry name" value="PP-bd_ACP"/>
</dbReference>
<feature type="non-terminal residue" evidence="2">
    <location>
        <position position="1"/>
    </location>
</feature>
<dbReference type="GO" id="GO:0031177">
    <property type="term" value="F:phosphopantetheine binding"/>
    <property type="evidence" value="ECO:0007669"/>
    <property type="project" value="TreeGrafter"/>
</dbReference>
<gene>
    <name evidence="2" type="ORF">FEM01_24045</name>
</gene>
<evidence type="ECO:0000313" key="3">
    <source>
        <dbReference type="Proteomes" id="UP000309819"/>
    </source>
</evidence>
<reference evidence="2 3" key="1">
    <citation type="submission" date="2019-05" db="EMBL/GenBank/DDBJ databases">
        <title>Pseudomonas sp. SC006 isolated from lettuce that can produce HBGAs.</title>
        <authorList>
            <person name="Wang D."/>
            <person name="Liao N."/>
            <person name="Liu D."/>
            <person name="Zhang Z."/>
            <person name="Zou S."/>
        </authorList>
    </citation>
    <scope>NUCLEOTIDE SEQUENCE [LARGE SCALE GENOMIC DNA]</scope>
    <source>
        <strain evidence="2 3">SC006</strain>
    </source>
</reference>
<dbReference type="PANTHER" id="PTHR45527:SF1">
    <property type="entry name" value="FATTY ACID SYNTHASE"/>
    <property type="match status" value="1"/>
</dbReference>
<comment type="caution">
    <text evidence="2">The sequence shown here is derived from an EMBL/GenBank/DDBJ whole genome shotgun (WGS) entry which is preliminary data.</text>
</comment>
<protein>
    <recommendedName>
        <fullName evidence="1">Carrier domain-containing protein</fullName>
    </recommendedName>
</protein>
<dbReference type="Gene3D" id="3.30.300.30">
    <property type="match status" value="1"/>
</dbReference>
<accession>A0A5R8YIQ7</accession>
<feature type="domain" description="Carrier" evidence="1">
    <location>
        <begin position="87"/>
        <end position="125"/>
    </location>
</feature>
<dbReference type="PROSITE" id="PS50075">
    <property type="entry name" value="CARRIER"/>
    <property type="match status" value="1"/>
</dbReference>
<evidence type="ECO:0000313" key="2">
    <source>
        <dbReference type="EMBL" id="TLP52426.1"/>
    </source>
</evidence>
<dbReference type="SUPFAM" id="SSF56801">
    <property type="entry name" value="Acetyl-CoA synthetase-like"/>
    <property type="match status" value="1"/>
</dbReference>
<name>A0A5R8YIQ7_9PSED</name>
<keyword evidence="3" id="KW-1185">Reference proteome</keyword>
<dbReference type="InterPro" id="IPR036736">
    <property type="entry name" value="ACP-like_sf"/>
</dbReference>
<dbReference type="EMBL" id="VAUO01000057">
    <property type="protein sequence ID" value="TLP52426.1"/>
    <property type="molecule type" value="Genomic_DNA"/>
</dbReference>
<evidence type="ECO:0000259" key="1">
    <source>
        <dbReference type="PROSITE" id="PS50075"/>
    </source>
</evidence>
<dbReference type="OrthoDB" id="9757559at2"/>
<dbReference type="Pfam" id="PF00550">
    <property type="entry name" value="PP-binding"/>
    <property type="match status" value="1"/>
</dbReference>
<dbReference type="GO" id="GO:0044550">
    <property type="term" value="P:secondary metabolite biosynthetic process"/>
    <property type="evidence" value="ECO:0007669"/>
    <property type="project" value="TreeGrafter"/>
</dbReference>
<dbReference type="RefSeq" id="WP_138221896.1">
    <property type="nucleotide sequence ID" value="NZ_VAUO01000057.1"/>
</dbReference>
<proteinExistence type="predicted"/>
<dbReference type="Proteomes" id="UP000309819">
    <property type="component" value="Unassembled WGS sequence"/>
</dbReference>
<dbReference type="GO" id="GO:0005737">
    <property type="term" value="C:cytoplasm"/>
    <property type="evidence" value="ECO:0007669"/>
    <property type="project" value="TreeGrafter"/>
</dbReference>
<dbReference type="Gene3D" id="1.10.1200.10">
    <property type="entry name" value="ACP-like"/>
    <property type="match status" value="1"/>
</dbReference>
<feature type="non-terminal residue" evidence="2">
    <location>
        <position position="125"/>
    </location>
</feature>
<organism evidence="2 3">
    <name type="scientific">Pseudomonas mosselii</name>
    <dbReference type="NCBI Taxonomy" id="78327"/>
    <lineage>
        <taxon>Bacteria</taxon>
        <taxon>Pseudomonadati</taxon>
        <taxon>Pseudomonadota</taxon>
        <taxon>Gammaproteobacteria</taxon>
        <taxon>Pseudomonadales</taxon>
        <taxon>Pseudomonadaceae</taxon>
        <taxon>Pseudomonas</taxon>
    </lineage>
</organism>